<evidence type="ECO:0000256" key="2">
    <source>
        <dbReference type="ARBA" id="ARBA00022576"/>
    </source>
</evidence>
<dbReference type="InterPro" id="IPR015424">
    <property type="entry name" value="PyrdxlP-dep_Trfase"/>
</dbReference>
<dbReference type="SUPFAM" id="SSF53383">
    <property type="entry name" value="PLP-dependent transferases"/>
    <property type="match status" value="1"/>
</dbReference>
<dbReference type="CDD" id="cd00609">
    <property type="entry name" value="AAT_like"/>
    <property type="match status" value="1"/>
</dbReference>
<evidence type="ECO:0000313" key="6">
    <source>
        <dbReference type="Proteomes" id="UP000321805"/>
    </source>
</evidence>
<evidence type="ECO:0000259" key="4">
    <source>
        <dbReference type="Pfam" id="PF00155"/>
    </source>
</evidence>
<dbReference type="PANTHER" id="PTHR42832:SF3">
    <property type="entry name" value="L-GLUTAMINE--4-(METHYLSULFANYL)-2-OXOBUTANOATE AMINOTRANSFERASE"/>
    <property type="match status" value="1"/>
</dbReference>
<dbReference type="EMBL" id="CP042430">
    <property type="protein sequence ID" value="QEC49082.1"/>
    <property type="molecule type" value="Genomic_DNA"/>
</dbReference>
<accession>A0A5B8U8X1</accession>
<dbReference type="GO" id="GO:0008483">
    <property type="term" value="F:transaminase activity"/>
    <property type="evidence" value="ECO:0007669"/>
    <property type="project" value="UniProtKB-KW"/>
</dbReference>
<gene>
    <name evidence="5" type="ORF">FSW04_16870</name>
</gene>
<sequence length="394" mass="41711">MTDHRDIRPERLDRLPEQFFGAILAAAARARADPAPGLAPFIDLGRGNPDLPPPTHAIAALQAAAGEIATPVVHGYPPFAGHDDLREAIALRYRADHGVELDAEREIAVVPGTKTGIMLACLAAADRGDTILLPDPGYPDYPSGVALAGATIRPLPLDESTGFQPDLDAVAGGPDPALAVLNYPSNPTSACERPGTFEAAVAFAHDRGCWLMHDLAYGFLGFERRARSVLEVPGAREVAIELWSPSKIYGMAGWRVGFAVGAHELIARIQLLLDHLACGVWTGLQRGLSAALRSDQADVAQRRETYRARRDLLVGALRGAGAHVAPAEGSFYVWWRLPDGLTPERLIAEARVGVAPGEGFGARGAGWARLSLAVPDADLAEAAGRLAAATAARR</sequence>
<dbReference type="Proteomes" id="UP000321805">
    <property type="component" value="Chromosome"/>
</dbReference>
<dbReference type="InterPro" id="IPR015421">
    <property type="entry name" value="PyrdxlP-dep_Trfase_major"/>
</dbReference>
<comment type="cofactor">
    <cofactor evidence="1">
        <name>pyridoxal 5'-phosphate</name>
        <dbReference type="ChEBI" id="CHEBI:597326"/>
    </cofactor>
</comment>
<dbReference type="GO" id="GO:0030170">
    <property type="term" value="F:pyridoxal phosphate binding"/>
    <property type="evidence" value="ECO:0007669"/>
    <property type="project" value="InterPro"/>
</dbReference>
<dbReference type="PANTHER" id="PTHR42832">
    <property type="entry name" value="AMINO ACID AMINOTRANSFERASE"/>
    <property type="match status" value="1"/>
</dbReference>
<dbReference type="RefSeq" id="WP_146921336.1">
    <property type="nucleotide sequence ID" value="NZ_CP042430.1"/>
</dbReference>
<feature type="domain" description="Aminotransferase class I/classII large" evidence="4">
    <location>
        <begin position="41"/>
        <end position="386"/>
    </location>
</feature>
<protein>
    <submittedName>
        <fullName evidence="5">Aminotransferase class I/II-fold pyridoxal phosphate-dependent enzyme</fullName>
    </submittedName>
</protein>
<evidence type="ECO:0000256" key="1">
    <source>
        <dbReference type="ARBA" id="ARBA00001933"/>
    </source>
</evidence>
<dbReference type="InterPro" id="IPR050881">
    <property type="entry name" value="LL-DAP_aminotransferase"/>
</dbReference>
<reference evidence="5 6" key="1">
    <citation type="journal article" date="2018" name="J. Microbiol.">
        <title>Baekduia soli gen. nov., sp. nov., a novel bacterium isolated from the soil of Baekdu Mountain and proposal of a novel family name, Baekduiaceae fam. nov.</title>
        <authorList>
            <person name="An D.S."/>
            <person name="Siddiqi M.Z."/>
            <person name="Kim K.H."/>
            <person name="Yu H.S."/>
            <person name="Im W.T."/>
        </authorList>
    </citation>
    <scope>NUCLEOTIDE SEQUENCE [LARGE SCALE GENOMIC DNA]</scope>
    <source>
        <strain evidence="5 6">BR7-21</strain>
    </source>
</reference>
<dbReference type="KEGG" id="bsol:FSW04_16870"/>
<evidence type="ECO:0000313" key="5">
    <source>
        <dbReference type="EMBL" id="QEC49082.1"/>
    </source>
</evidence>
<dbReference type="Gene3D" id="3.40.640.10">
    <property type="entry name" value="Type I PLP-dependent aspartate aminotransferase-like (Major domain)"/>
    <property type="match status" value="1"/>
</dbReference>
<evidence type="ECO:0000256" key="3">
    <source>
        <dbReference type="ARBA" id="ARBA00022679"/>
    </source>
</evidence>
<keyword evidence="6" id="KW-1185">Reference proteome</keyword>
<proteinExistence type="predicted"/>
<dbReference type="InterPro" id="IPR004839">
    <property type="entry name" value="Aminotransferase_I/II_large"/>
</dbReference>
<dbReference type="Pfam" id="PF00155">
    <property type="entry name" value="Aminotran_1_2"/>
    <property type="match status" value="1"/>
</dbReference>
<dbReference type="AlphaFoldDB" id="A0A5B8U8X1"/>
<organism evidence="5 6">
    <name type="scientific">Baekduia soli</name>
    <dbReference type="NCBI Taxonomy" id="496014"/>
    <lineage>
        <taxon>Bacteria</taxon>
        <taxon>Bacillati</taxon>
        <taxon>Actinomycetota</taxon>
        <taxon>Thermoleophilia</taxon>
        <taxon>Solirubrobacterales</taxon>
        <taxon>Baekduiaceae</taxon>
        <taxon>Baekduia</taxon>
    </lineage>
</organism>
<name>A0A5B8U8X1_9ACTN</name>
<keyword evidence="2 5" id="KW-0032">Aminotransferase</keyword>
<keyword evidence="3 5" id="KW-0808">Transferase</keyword>
<dbReference type="OrthoDB" id="9763453at2"/>